<accession>A0A845LZJ5</accession>
<evidence type="ECO:0000313" key="1">
    <source>
        <dbReference type="EMBL" id="MZR13215.1"/>
    </source>
</evidence>
<dbReference type="AlphaFoldDB" id="A0A845LZJ5"/>
<sequence>MLEAQGKEPPTMKEHTKAVLEACTGQLVALGLLRRRRGLAVWQMNEEMWGGVGMQVQLTRHGATRILPVAQLVWDPVERLVAHGKGTGYRPWSPAAITRARVVLPAPDTGPIEFISPEVRGDMLDRFARLVQSDIVPTILNMADEGEILRHYRAGAGEGVGRAEHALAILAWVTKSLDLGADYGSLLSVQTQDETRSRLQAFHHRLTGSREARVLIGAKTAD</sequence>
<name>A0A845LZJ5_9RHOB</name>
<reference evidence="1 2" key="1">
    <citation type="submission" date="2019-12" db="EMBL/GenBank/DDBJ databases">
        <title>Maritimibacter sp. nov. sp. isolated from sea sand.</title>
        <authorList>
            <person name="Kim J."/>
            <person name="Jeong S.E."/>
            <person name="Jung H.S."/>
            <person name="Jeon C.O."/>
        </authorList>
    </citation>
    <scope>NUCLEOTIDE SEQUENCE [LARGE SCALE GENOMIC DNA]</scope>
    <source>
        <strain evidence="1 2">DP07</strain>
    </source>
</reference>
<comment type="caution">
    <text evidence="1">The sequence shown here is derived from an EMBL/GenBank/DDBJ whole genome shotgun (WGS) entry which is preliminary data.</text>
</comment>
<evidence type="ECO:0000313" key="2">
    <source>
        <dbReference type="Proteomes" id="UP000467322"/>
    </source>
</evidence>
<keyword evidence="2" id="KW-1185">Reference proteome</keyword>
<organism evidence="1 2">
    <name type="scientific">Maritimibacter harenae</name>
    <dbReference type="NCBI Taxonomy" id="2606218"/>
    <lineage>
        <taxon>Bacteria</taxon>
        <taxon>Pseudomonadati</taxon>
        <taxon>Pseudomonadota</taxon>
        <taxon>Alphaproteobacteria</taxon>
        <taxon>Rhodobacterales</taxon>
        <taxon>Roseobacteraceae</taxon>
        <taxon>Maritimibacter</taxon>
    </lineage>
</organism>
<dbReference type="EMBL" id="WTUX01000011">
    <property type="protein sequence ID" value="MZR13215.1"/>
    <property type="molecule type" value="Genomic_DNA"/>
</dbReference>
<proteinExistence type="predicted"/>
<protein>
    <submittedName>
        <fullName evidence="1">Uncharacterized protein</fullName>
    </submittedName>
</protein>
<dbReference type="Proteomes" id="UP000467322">
    <property type="component" value="Unassembled WGS sequence"/>
</dbReference>
<gene>
    <name evidence="1" type="ORF">GQE99_09315</name>
</gene>